<dbReference type="AlphaFoldDB" id="A0A917XH46"/>
<dbReference type="RefSeq" id="WP_189265308.1">
    <property type="nucleotide sequence ID" value="NZ_BMML01000012.1"/>
</dbReference>
<dbReference type="InterPro" id="IPR023577">
    <property type="entry name" value="CYTH_domain"/>
</dbReference>
<evidence type="ECO:0000256" key="1">
    <source>
        <dbReference type="PIRSR" id="PIRSR016487-1"/>
    </source>
</evidence>
<dbReference type="PANTHER" id="PTHR40114">
    <property type="entry name" value="SLR0698 PROTEIN"/>
    <property type="match status" value="1"/>
</dbReference>
<feature type="domain" description="CYTH" evidence="2">
    <location>
        <begin position="4"/>
        <end position="145"/>
    </location>
</feature>
<dbReference type="SUPFAM" id="SSF55154">
    <property type="entry name" value="CYTH-like phosphatases"/>
    <property type="match status" value="1"/>
</dbReference>
<evidence type="ECO:0000313" key="4">
    <source>
        <dbReference type="Proteomes" id="UP000653411"/>
    </source>
</evidence>
<dbReference type="InterPro" id="IPR033469">
    <property type="entry name" value="CYTH-like_dom_sf"/>
</dbReference>
<dbReference type="Proteomes" id="UP000653411">
    <property type="component" value="Unassembled WGS sequence"/>
</dbReference>
<proteinExistence type="predicted"/>
<accession>A0A917XH46</accession>
<reference evidence="3" key="2">
    <citation type="submission" date="2020-09" db="EMBL/GenBank/DDBJ databases">
        <authorList>
            <person name="Sun Q."/>
            <person name="Zhou Y."/>
        </authorList>
    </citation>
    <scope>NUCLEOTIDE SEQUENCE</scope>
    <source>
        <strain evidence="3">CGMCC 4.7110</strain>
    </source>
</reference>
<dbReference type="PIRSF" id="PIRSF016487">
    <property type="entry name" value="CYTH_UCP016487"/>
    <property type="match status" value="1"/>
</dbReference>
<name>A0A917XH46_9ACTN</name>
<organism evidence="3 4">
    <name type="scientific">Streptomyces fuscichromogenes</name>
    <dbReference type="NCBI Taxonomy" id="1324013"/>
    <lineage>
        <taxon>Bacteria</taxon>
        <taxon>Bacillati</taxon>
        <taxon>Actinomycetota</taxon>
        <taxon>Actinomycetes</taxon>
        <taxon>Kitasatosporales</taxon>
        <taxon>Streptomycetaceae</taxon>
        <taxon>Streptomyces</taxon>
    </lineage>
</organism>
<dbReference type="PANTHER" id="PTHR40114:SF1">
    <property type="entry name" value="SLR0698 PROTEIN"/>
    <property type="match status" value="1"/>
</dbReference>
<gene>
    <name evidence="3" type="ORF">GCM10011578_052890</name>
</gene>
<keyword evidence="4" id="KW-1185">Reference proteome</keyword>
<dbReference type="EMBL" id="BMML01000012">
    <property type="protein sequence ID" value="GGN21634.1"/>
    <property type="molecule type" value="Genomic_DNA"/>
</dbReference>
<sequence>MRAHLEVERRFLVREPSVVHGTEGIEIAQVYLFADEHTVLRVGRRHGGWRLTVKDSGSGLVRREYHAELPEEFGTALFASSSARRSVKRRYLVPYAGREWLVDVYRDGPVLAEVELPAADAELAVPAWCGAEVTGDPAYADHALARKAAE</sequence>
<feature type="active site" description="Proton acceptor" evidence="1">
    <location>
        <position position="31"/>
    </location>
</feature>
<dbReference type="SMART" id="SM01118">
    <property type="entry name" value="CYTH"/>
    <property type="match status" value="1"/>
</dbReference>
<protein>
    <submittedName>
        <fullName evidence="3">CYTH domain-containing protein</fullName>
    </submittedName>
</protein>
<evidence type="ECO:0000313" key="3">
    <source>
        <dbReference type="EMBL" id="GGN21634.1"/>
    </source>
</evidence>
<evidence type="ECO:0000259" key="2">
    <source>
        <dbReference type="SMART" id="SM01118"/>
    </source>
</evidence>
<comment type="caution">
    <text evidence="3">The sequence shown here is derived from an EMBL/GenBank/DDBJ whole genome shotgun (WGS) entry which is preliminary data.</text>
</comment>
<reference evidence="3" key="1">
    <citation type="journal article" date="2014" name="Int. J. Syst. Evol. Microbiol.">
        <title>Complete genome sequence of Corynebacterium casei LMG S-19264T (=DSM 44701T), isolated from a smear-ripened cheese.</title>
        <authorList>
            <consortium name="US DOE Joint Genome Institute (JGI-PGF)"/>
            <person name="Walter F."/>
            <person name="Albersmeier A."/>
            <person name="Kalinowski J."/>
            <person name="Ruckert C."/>
        </authorList>
    </citation>
    <scope>NUCLEOTIDE SEQUENCE</scope>
    <source>
        <strain evidence="3">CGMCC 4.7110</strain>
    </source>
</reference>
<dbReference type="Gene3D" id="2.40.320.10">
    <property type="entry name" value="Hypothetical Protein Pfu-838710-001"/>
    <property type="match status" value="1"/>
</dbReference>
<dbReference type="InterPro" id="IPR012042">
    <property type="entry name" value="NeuTTM/CthTTM-like"/>
</dbReference>